<evidence type="ECO:0000313" key="2">
    <source>
        <dbReference type="EMBL" id="GBL92068.1"/>
    </source>
</evidence>
<feature type="compositionally biased region" description="Basic and acidic residues" evidence="1">
    <location>
        <begin position="24"/>
        <end position="35"/>
    </location>
</feature>
<name>A0A4Y2BJ47_ARAVE</name>
<comment type="caution">
    <text evidence="2">The sequence shown here is derived from an EMBL/GenBank/DDBJ whole genome shotgun (WGS) entry which is preliminary data.</text>
</comment>
<proteinExistence type="predicted"/>
<keyword evidence="3" id="KW-1185">Reference proteome</keyword>
<organism evidence="2 3">
    <name type="scientific">Araneus ventricosus</name>
    <name type="common">Orbweaver spider</name>
    <name type="synonym">Epeira ventricosa</name>
    <dbReference type="NCBI Taxonomy" id="182803"/>
    <lineage>
        <taxon>Eukaryota</taxon>
        <taxon>Metazoa</taxon>
        <taxon>Ecdysozoa</taxon>
        <taxon>Arthropoda</taxon>
        <taxon>Chelicerata</taxon>
        <taxon>Arachnida</taxon>
        <taxon>Araneae</taxon>
        <taxon>Araneomorphae</taxon>
        <taxon>Entelegynae</taxon>
        <taxon>Araneoidea</taxon>
        <taxon>Araneidae</taxon>
        <taxon>Araneus</taxon>
    </lineage>
</organism>
<sequence length="87" mass="9682">MGRSETESRPMPPYLMPLQQPNRLDGHGMFGDRKPPNAPLPITITATENVRNRTPSHAPVPNAVTATEPIGWTWDVRRQKAAQCPRA</sequence>
<dbReference type="Proteomes" id="UP000499080">
    <property type="component" value="Unassembled WGS sequence"/>
</dbReference>
<evidence type="ECO:0000256" key="1">
    <source>
        <dbReference type="SAM" id="MobiDB-lite"/>
    </source>
</evidence>
<evidence type="ECO:0000313" key="3">
    <source>
        <dbReference type="Proteomes" id="UP000499080"/>
    </source>
</evidence>
<dbReference type="EMBL" id="BGPR01000083">
    <property type="protein sequence ID" value="GBL92068.1"/>
    <property type="molecule type" value="Genomic_DNA"/>
</dbReference>
<protein>
    <submittedName>
        <fullName evidence="2">Uncharacterized protein</fullName>
    </submittedName>
</protein>
<feature type="region of interest" description="Disordered" evidence="1">
    <location>
        <begin position="1"/>
        <end position="41"/>
    </location>
</feature>
<reference evidence="2 3" key="1">
    <citation type="journal article" date="2019" name="Sci. Rep.">
        <title>Orb-weaving spider Araneus ventricosus genome elucidates the spidroin gene catalogue.</title>
        <authorList>
            <person name="Kono N."/>
            <person name="Nakamura H."/>
            <person name="Ohtoshi R."/>
            <person name="Moran D.A.P."/>
            <person name="Shinohara A."/>
            <person name="Yoshida Y."/>
            <person name="Fujiwara M."/>
            <person name="Mori M."/>
            <person name="Tomita M."/>
            <person name="Arakawa K."/>
        </authorList>
    </citation>
    <scope>NUCLEOTIDE SEQUENCE [LARGE SCALE GENOMIC DNA]</scope>
</reference>
<dbReference type="AlphaFoldDB" id="A0A4Y2BJ47"/>
<gene>
    <name evidence="2" type="ORF">AVEN_102614_1</name>
</gene>
<accession>A0A4Y2BJ47</accession>